<dbReference type="PIRSF" id="PIRSF030820">
    <property type="entry name" value="UCP030820"/>
    <property type="match status" value="1"/>
</dbReference>
<evidence type="ECO:0000313" key="2">
    <source>
        <dbReference type="Proteomes" id="UP000198925"/>
    </source>
</evidence>
<organism evidence="1 2">
    <name type="scientific">Belnapia rosea</name>
    <dbReference type="NCBI Taxonomy" id="938405"/>
    <lineage>
        <taxon>Bacteria</taxon>
        <taxon>Pseudomonadati</taxon>
        <taxon>Pseudomonadota</taxon>
        <taxon>Alphaproteobacteria</taxon>
        <taxon>Acetobacterales</taxon>
        <taxon>Roseomonadaceae</taxon>
        <taxon>Belnapia</taxon>
    </lineage>
</organism>
<name>A0A1G6JBT7_9PROT</name>
<dbReference type="Proteomes" id="UP000198925">
    <property type="component" value="Unassembled WGS sequence"/>
</dbReference>
<proteinExistence type="predicted"/>
<dbReference type="AlphaFoldDB" id="A0A1G6JBT7"/>
<sequence>MPLLEAGELRPDAWSLVEDEAPLPDGPAIVSLARLRAEAATLAGRNAPLGVALPPEAQPEEIAPFLDRLALVAVRLPKSKDGRAFTQIRALREHHGFTGEVRATGHVLPDQYAMLLRCGVSTIEVAEGTDPATWARSRDAIRIAYQAAQTPDRPLSLLRRKLELA</sequence>
<dbReference type="Pfam" id="PF06073">
    <property type="entry name" value="DUF934"/>
    <property type="match status" value="1"/>
</dbReference>
<protein>
    <submittedName>
        <fullName evidence="1">Uncharacterized conserved protein, DUF934 family</fullName>
    </submittedName>
</protein>
<evidence type="ECO:0000313" key="1">
    <source>
        <dbReference type="EMBL" id="SDC16180.1"/>
    </source>
</evidence>
<accession>A0A1G6JBT7</accession>
<dbReference type="RefSeq" id="WP_090659500.1">
    <property type="nucleotide sequence ID" value="NZ_FMZX01000001.1"/>
</dbReference>
<dbReference type="EMBL" id="FMZX01000001">
    <property type="protein sequence ID" value="SDC16180.1"/>
    <property type="molecule type" value="Genomic_DNA"/>
</dbReference>
<keyword evidence="2" id="KW-1185">Reference proteome</keyword>
<dbReference type="InterPro" id="IPR008318">
    <property type="entry name" value="UCP030820"/>
</dbReference>
<dbReference type="STRING" id="938405.SAMN02927895_00311"/>
<gene>
    <name evidence="1" type="ORF">SAMN04487779_1001124</name>
</gene>
<reference evidence="1 2" key="1">
    <citation type="submission" date="2016-10" db="EMBL/GenBank/DDBJ databases">
        <authorList>
            <person name="de Groot N.N."/>
        </authorList>
    </citation>
    <scope>NUCLEOTIDE SEQUENCE [LARGE SCALE GENOMIC DNA]</scope>
    <source>
        <strain evidence="1 2">CPCC 100156</strain>
    </source>
</reference>